<dbReference type="AlphaFoldDB" id="A0A428ZR26"/>
<dbReference type="EMBL" id="QHKI01000002">
    <property type="protein sequence ID" value="RSM90505.1"/>
    <property type="molecule type" value="Genomic_DNA"/>
</dbReference>
<feature type="region of interest" description="Disordered" evidence="1">
    <location>
        <begin position="21"/>
        <end position="50"/>
    </location>
</feature>
<proteinExistence type="predicted"/>
<evidence type="ECO:0000313" key="2">
    <source>
        <dbReference type="EMBL" id="RSM90505.1"/>
    </source>
</evidence>
<evidence type="ECO:0000256" key="1">
    <source>
        <dbReference type="SAM" id="MobiDB-lite"/>
    </source>
</evidence>
<dbReference type="Proteomes" id="UP000287547">
    <property type="component" value="Unassembled WGS sequence"/>
</dbReference>
<dbReference type="RefSeq" id="WP_051793778.1">
    <property type="nucleotide sequence ID" value="NZ_QHKI01000002.1"/>
</dbReference>
<sequence length="169" mass="18273">MSAGDHDQGFADVLNGFSLNFRSGGHRRPATTESITPRPAPPPAAEPDVPVEQAASVRAYAWTGGRTRSNYRLEIETLVSTSARALDRMWELKGEHQEVAELCRQSKSVAEVGALLRLPLGVAKVLLGDMAMLGLITVHESDSTSPDMELLERVLRGLTNLRSSARPVG</sequence>
<evidence type="ECO:0000313" key="3">
    <source>
        <dbReference type="Proteomes" id="UP000287547"/>
    </source>
</evidence>
<protein>
    <submittedName>
        <fullName evidence="2">DUF742 domain-containing protein</fullName>
    </submittedName>
</protein>
<dbReference type="InterPro" id="IPR007995">
    <property type="entry name" value="DUF742"/>
</dbReference>
<reference evidence="2 3" key="1">
    <citation type="submission" date="2018-05" db="EMBL/GenBank/DDBJ databases">
        <title>Evolution of GPA BGCs.</title>
        <authorList>
            <person name="Waglechner N."/>
            <person name="Wright G.D."/>
        </authorList>
    </citation>
    <scope>NUCLEOTIDE SEQUENCE [LARGE SCALE GENOMIC DNA]</scope>
    <source>
        <strain evidence="2 3">A82846</strain>
    </source>
</reference>
<dbReference type="PANTHER" id="PTHR36221:SF1">
    <property type="entry name" value="DUF742 DOMAIN-CONTAINING PROTEIN"/>
    <property type="match status" value="1"/>
</dbReference>
<organism evidence="2 3">
    <name type="scientific">Kibdelosporangium aridum</name>
    <dbReference type="NCBI Taxonomy" id="2030"/>
    <lineage>
        <taxon>Bacteria</taxon>
        <taxon>Bacillati</taxon>
        <taxon>Actinomycetota</taxon>
        <taxon>Actinomycetes</taxon>
        <taxon>Pseudonocardiales</taxon>
        <taxon>Pseudonocardiaceae</taxon>
        <taxon>Kibdelosporangium</taxon>
    </lineage>
</organism>
<gene>
    <name evidence="2" type="ORF">DMH04_03300</name>
</gene>
<dbReference type="PANTHER" id="PTHR36221">
    <property type="entry name" value="DUF742 DOMAIN-CONTAINING PROTEIN"/>
    <property type="match status" value="1"/>
</dbReference>
<name>A0A428ZR26_KIBAR</name>
<dbReference type="Pfam" id="PF05331">
    <property type="entry name" value="DUF742"/>
    <property type="match status" value="1"/>
</dbReference>
<accession>A0A428ZR26</accession>
<dbReference type="OrthoDB" id="4244884at2"/>
<comment type="caution">
    <text evidence="2">The sequence shown here is derived from an EMBL/GenBank/DDBJ whole genome shotgun (WGS) entry which is preliminary data.</text>
</comment>